<dbReference type="Pfam" id="PF16073">
    <property type="entry name" value="SAT"/>
    <property type="match status" value="1"/>
</dbReference>
<evidence type="ECO:0000256" key="2">
    <source>
        <dbReference type="ARBA" id="ARBA00022553"/>
    </source>
</evidence>
<feature type="active site" description="Proton acceptor; for dehydratase activity" evidence="4">
    <location>
        <position position="1313"/>
    </location>
</feature>
<dbReference type="GO" id="GO:0044550">
    <property type="term" value="P:secondary metabolite biosynthetic process"/>
    <property type="evidence" value="ECO:0007669"/>
    <property type="project" value="TreeGrafter"/>
</dbReference>
<dbReference type="Pfam" id="PF00550">
    <property type="entry name" value="PP-binding"/>
    <property type="match status" value="2"/>
</dbReference>
<dbReference type="InterPro" id="IPR020806">
    <property type="entry name" value="PKS_PP-bd"/>
</dbReference>
<dbReference type="Gene3D" id="3.40.47.10">
    <property type="match status" value="1"/>
</dbReference>
<keyword evidence="10" id="KW-1185">Reference proteome</keyword>
<name>A0A8H7AH79_9EURO</name>
<dbReference type="InterPro" id="IPR014043">
    <property type="entry name" value="Acyl_transferase_dom"/>
</dbReference>
<feature type="compositionally biased region" description="Acidic residues" evidence="5">
    <location>
        <begin position="1726"/>
        <end position="1735"/>
    </location>
</feature>
<dbReference type="SUPFAM" id="SSF55048">
    <property type="entry name" value="Probable ACP-binding domain of malonyl-CoA ACP transacylase"/>
    <property type="match status" value="1"/>
</dbReference>
<evidence type="ECO:0000256" key="1">
    <source>
        <dbReference type="ARBA" id="ARBA00022450"/>
    </source>
</evidence>
<evidence type="ECO:0000256" key="5">
    <source>
        <dbReference type="SAM" id="MobiDB-lite"/>
    </source>
</evidence>
<feature type="domain" description="Ketosynthase family 3 (KS3)" evidence="7">
    <location>
        <begin position="367"/>
        <end position="799"/>
    </location>
</feature>
<evidence type="ECO:0000313" key="10">
    <source>
        <dbReference type="Proteomes" id="UP000606974"/>
    </source>
</evidence>
<evidence type="ECO:0000256" key="3">
    <source>
        <dbReference type="ARBA" id="ARBA00022679"/>
    </source>
</evidence>
<dbReference type="Gene3D" id="1.10.1200.10">
    <property type="entry name" value="ACP-like"/>
    <property type="match status" value="2"/>
</dbReference>
<dbReference type="PROSITE" id="PS52004">
    <property type="entry name" value="KS3_2"/>
    <property type="match status" value="1"/>
</dbReference>
<dbReference type="SMART" id="SM00825">
    <property type="entry name" value="PKS_KS"/>
    <property type="match status" value="1"/>
</dbReference>
<dbReference type="InterPro" id="IPR049900">
    <property type="entry name" value="PKS_mFAS_DH"/>
</dbReference>
<gene>
    <name evidence="9" type="ORF">GJ744_011045</name>
</gene>
<dbReference type="Gene3D" id="3.40.366.10">
    <property type="entry name" value="Malonyl-Coenzyme A Acyl Carrier Protein, domain 2"/>
    <property type="match status" value="3"/>
</dbReference>
<dbReference type="Pfam" id="PF22621">
    <property type="entry name" value="CurL-like_PKS_C"/>
    <property type="match status" value="1"/>
</dbReference>
<dbReference type="PROSITE" id="PS00012">
    <property type="entry name" value="PHOSPHOPANTETHEINE"/>
    <property type="match status" value="2"/>
</dbReference>
<dbReference type="InterPro" id="IPR014031">
    <property type="entry name" value="Ketoacyl_synth_C"/>
</dbReference>
<dbReference type="InterPro" id="IPR029058">
    <property type="entry name" value="AB_hydrolase_fold"/>
</dbReference>
<dbReference type="Pfam" id="PF02801">
    <property type="entry name" value="Ketoacyl-synt_C"/>
    <property type="match status" value="1"/>
</dbReference>
<dbReference type="Pfam" id="PF00975">
    <property type="entry name" value="Thioesterase"/>
    <property type="match status" value="1"/>
</dbReference>
<dbReference type="GO" id="GO:0004315">
    <property type="term" value="F:3-oxoacyl-[acyl-carrier-protein] synthase activity"/>
    <property type="evidence" value="ECO:0007669"/>
    <property type="project" value="InterPro"/>
</dbReference>
<dbReference type="InterPro" id="IPR001227">
    <property type="entry name" value="Ac_transferase_dom_sf"/>
</dbReference>
<dbReference type="SUPFAM" id="SSF52151">
    <property type="entry name" value="FabD/lysophospholipase-like"/>
    <property type="match status" value="2"/>
</dbReference>
<comment type="caution">
    <text evidence="9">The sequence shown here is derived from an EMBL/GenBank/DDBJ whole genome shotgun (WGS) entry which is preliminary data.</text>
</comment>
<dbReference type="Proteomes" id="UP000606974">
    <property type="component" value="Unassembled WGS sequence"/>
</dbReference>
<dbReference type="SMART" id="SM00823">
    <property type="entry name" value="PKS_PP"/>
    <property type="match status" value="2"/>
</dbReference>
<evidence type="ECO:0000313" key="9">
    <source>
        <dbReference type="EMBL" id="KAF7507021.1"/>
    </source>
</evidence>
<organism evidence="9 10">
    <name type="scientific">Endocarpon pusillum</name>
    <dbReference type="NCBI Taxonomy" id="364733"/>
    <lineage>
        <taxon>Eukaryota</taxon>
        <taxon>Fungi</taxon>
        <taxon>Dikarya</taxon>
        <taxon>Ascomycota</taxon>
        <taxon>Pezizomycotina</taxon>
        <taxon>Eurotiomycetes</taxon>
        <taxon>Chaetothyriomycetidae</taxon>
        <taxon>Verrucariales</taxon>
        <taxon>Verrucariaceae</taxon>
        <taxon>Endocarpon</taxon>
    </lineage>
</organism>
<dbReference type="InterPro" id="IPR036736">
    <property type="entry name" value="ACP-like_sf"/>
</dbReference>
<dbReference type="InterPro" id="IPR042104">
    <property type="entry name" value="PKS_dehydratase_sf"/>
</dbReference>
<feature type="domain" description="Carrier" evidence="6">
    <location>
        <begin position="1769"/>
        <end position="1846"/>
    </location>
</feature>
<dbReference type="InterPro" id="IPR050091">
    <property type="entry name" value="PKS_NRPS_Biosynth_Enz"/>
</dbReference>
<keyword evidence="2" id="KW-0597">Phosphoprotein</keyword>
<dbReference type="InterPro" id="IPR016035">
    <property type="entry name" value="Acyl_Trfase/lysoPLipase"/>
</dbReference>
<reference evidence="9" key="1">
    <citation type="submission" date="2020-02" db="EMBL/GenBank/DDBJ databases">
        <authorList>
            <person name="Palmer J.M."/>
        </authorList>
    </citation>
    <scope>NUCLEOTIDE SEQUENCE</scope>
    <source>
        <strain evidence="9">EPUS1.4</strain>
        <tissue evidence="9">Thallus</tissue>
    </source>
</reference>
<dbReference type="InterPro" id="IPR001031">
    <property type="entry name" value="Thioesterase"/>
</dbReference>
<keyword evidence="3" id="KW-0808">Transferase</keyword>
<feature type="region of interest" description="Disordered" evidence="5">
    <location>
        <begin position="1710"/>
        <end position="1753"/>
    </location>
</feature>
<dbReference type="GO" id="GO:0006633">
    <property type="term" value="P:fatty acid biosynthetic process"/>
    <property type="evidence" value="ECO:0007669"/>
    <property type="project" value="InterPro"/>
</dbReference>
<sequence length="2150" mass="232687">MEVYIFGDQTADCRSFLAKAVGRKEDVLLNVFLEKAAFAIQDEISRRAYIQSDIPNFSTVQELAERYYKCESPDTAIESTLVCLAQLIHFIGCFEEQPRTYIPSSLSRPDAKIVGLCTGLIAASAVASADSLTALIPLAVEAVRVAFRTGAHVGRVAQQVECATGRKSWSTIVAADVKAVEAALSEFHEENGISTSNRLWISAASATAVTVSGPPSIKQRLLEGSDFFQKHTKVNASIYAPYHASHLHSRADIERIIRPQTRVIFSAARVLFPVCSSVSGEPIETENPIELLEACLSEILLEPIHWDLVLKHCGSTTASDVKVHAIGPTNLSSSMVSALKASNAHVTLEDQSAWLSTSTTGTKRKADADIAIIGMAGRFPDAADHELFWQLLEQARDVHRPVPADRFPVDSHTDPAGKIRNTSHTPYGNFIENPGLFDARFFNMSPREAAQTDPMQRLMLVTAYEAMEMGGMVIGRTPSTKRDRIGTFYGQTSDDWREINAAQDIDTYFISGGVRAFGPGRLNYFFKFSGPSFSVDTACSSSFAALNVACTSLRAGECDTAFTGGANVLTNPDIFAGLSRGHFLSKTGSCKTFDNGADGYCRGDGVATVILKRMDDAIADRDPILGVIKGFGTNHSADAVSITHPCAKDQAFLFSKVLAEAHVDAHDVNYVEMHGTGTQAGDGIEMESVTSVFAPRHRRRRPDQPLYLGAVKSNIGHGEAVSGVTALIKVLQMLRKNAIPPHTGIKTEINKAFPTDLKERNVNIALKLTPLIRPPGGKRTIFINNFSAAGGNTAILLTDGPEVPAPSADPRSQHIVTVSAKSLAAYKKTIQKLLSFVEANPSVHLPSLSYTTTARRLHFTYRAAFSVADTPQLISSLKSLQNGTHNPISINAPQVAFAYTGQGSQYTAMGKTLYETSKQFRADLEEFNEIAIRLGLPTFLPLIDGSIDVKELPPTTVQLGMTCVQMALTRLWSAWGVRPSVVIGHSLGEYAALQAAGVLSVSDTIYLVGRRAALLEEKCTVGTHAMLAVRAPVAALHDVVVASRGKIEIACINGVSDTVLSGTVTDIDNVAETLTAAGQKSTKLRLPFAFHSSQVEAILPAFEKLANAVTFHAPNIPVISPLISDVVTEPGTFDATYLGRHCRKTVDFVGGLSAAMSQQFINNGSIWLEVGAHPICASMVKATLGAATLPSLRRDEDPWKVISNSVVGLYAAGIPIEFNAYHSGFDSLTVLDLPTYGFDDKVYWLQYEGDWTLTKNHAPAPVAQKAITEAPKPKAYTTSVQTILSEKVEGKKVKVVAESDLAEPQLFQVVSGHVINGTGLCPSSLYADMALTITDYAYKLLKPGSKVDMNVGSMECPAPLKLKNITNPESQVVQMETNVDLTLGNAEFKMSSNDGKTLHCRCKVTFEDANTWTAQWQRTAFLLQDRMSMLKSKMEEDEADKVGRRMAYKLFATFVNYSDKFQGMNDVIFDGPEREATSHIKFRAGPQDGTFMQSPYFIDSVAHLSGFIVNAAAESKNDAFISHGWESMRFAETFDNTKEYNAYVKMQPAGGKMLAGDVYIFNSEKKIIGVVGGLKFQCIPRSLLNTFLPPTDGSAAPARARPQPKAPVKKPAAIDIPKMTKKASKPAKNSKPTKAVASGVVGKAFDIIIAELNVEPSELADAIQWADLGVDSLMALTISGRFREDLDIELSSTLFTDFSSVGELRAHFSSTLGGENVPSSSSSTADESDYSDSDDTNVSGITTPDSADFDLKELKPSNADAPAVAGTEMEDGDLIATIRATIAEEMDIDIEEITETTDLSTLGMDSLMSLQVLGSLREKADIELESTILADNPSLGHLRKALGLDKPAAAPPLASKSEIQQPALVRADLPEVTVTKKMPPATSVLLQGNVKTATRNLFLFPDGSGSATSYAGIPKVDSNNLAIFGLNCPFMKDPTSYTCGIEGVSKLFLEEVLRRQPTGPYLLGGWSAGGVVAYEVTRQLDDMNKANPAGKYYVDQLILIDSPCPVALEPLPARLHHFFDDIGLLSTGTGKAPGWLLPHFEYSIKALTAYKPEARSKNGFKSPPVFFIWATEGVCGKPGDPRPPQQDDDPKSMKFLLDNRTDFGPNGWEKLLDVEGGKARIVKIEGNHFTMMRQPVVNKLADYFREALSL</sequence>
<dbReference type="FunFam" id="3.40.366.10:FF:000002">
    <property type="entry name" value="Probable polyketide synthase 2"/>
    <property type="match status" value="1"/>
</dbReference>
<feature type="domain" description="PKS/mFAS DH" evidence="8">
    <location>
        <begin position="1281"/>
        <end position="1585"/>
    </location>
</feature>
<dbReference type="InterPro" id="IPR018201">
    <property type="entry name" value="Ketoacyl_synth_AS"/>
</dbReference>
<dbReference type="Pfam" id="PF00698">
    <property type="entry name" value="Acyl_transf_1"/>
    <property type="match status" value="1"/>
</dbReference>
<evidence type="ECO:0000259" key="8">
    <source>
        <dbReference type="PROSITE" id="PS52019"/>
    </source>
</evidence>
<feature type="compositionally biased region" description="Polar residues" evidence="5">
    <location>
        <begin position="1736"/>
        <end position="1745"/>
    </location>
</feature>
<accession>A0A8H7AH79</accession>
<dbReference type="Gene3D" id="3.30.70.3290">
    <property type="match status" value="1"/>
</dbReference>
<dbReference type="InterPro" id="IPR049551">
    <property type="entry name" value="PKS_DH_C"/>
</dbReference>
<feature type="domain" description="Carrier" evidence="6">
    <location>
        <begin position="1635"/>
        <end position="1712"/>
    </location>
</feature>
<evidence type="ECO:0000259" key="7">
    <source>
        <dbReference type="PROSITE" id="PS52004"/>
    </source>
</evidence>
<dbReference type="OrthoDB" id="329835at2759"/>
<dbReference type="PROSITE" id="PS52019">
    <property type="entry name" value="PKS_MFAS_DH"/>
    <property type="match status" value="1"/>
</dbReference>
<dbReference type="SUPFAM" id="SSF47336">
    <property type="entry name" value="ACP-like"/>
    <property type="match status" value="2"/>
</dbReference>
<evidence type="ECO:0000259" key="6">
    <source>
        <dbReference type="PROSITE" id="PS50075"/>
    </source>
</evidence>
<dbReference type="InterPro" id="IPR009081">
    <property type="entry name" value="PP-bd_ACP"/>
</dbReference>
<dbReference type="InterPro" id="IPR006162">
    <property type="entry name" value="Ppantetheine_attach_site"/>
</dbReference>
<dbReference type="SMART" id="SM00827">
    <property type="entry name" value="PKS_AT"/>
    <property type="match status" value="1"/>
</dbReference>
<dbReference type="Gene3D" id="3.10.129.110">
    <property type="entry name" value="Polyketide synthase dehydratase"/>
    <property type="match status" value="1"/>
</dbReference>
<dbReference type="InterPro" id="IPR032088">
    <property type="entry name" value="SAT"/>
</dbReference>
<evidence type="ECO:0000256" key="4">
    <source>
        <dbReference type="PROSITE-ProRule" id="PRU01363"/>
    </source>
</evidence>
<dbReference type="NCBIfam" id="TIGR04532">
    <property type="entry name" value="PT_fungal_PKS"/>
    <property type="match status" value="1"/>
</dbReference>
<dbReference type="GO" id="GO:0031177">
    <property type="term" value="F:phosphopantetheine binding"/>
    <property type="evidence" value="ECO:0007669"/>
    <property type="project" value="InterPro"/>
</dbReference>
<protein>
    <recommendedName>
        <fullName evidence="11">Conidial yellow pigment biosynthesis polyketide synthase</fullName>
    </recommendedName>
</protein>
<dbReference type="GO" id="GO:0004312">
    <property type="term" value="F:fatty acid synthase activity"/>
    <property type="evidence" value="ECO:0007669"/>
    <property type="project" value="TreeGrafter"/>
</dbReference>
<dbReference type="SUPFAM" id="SSF53901">
    <property type="entry name" value="Thiolase-like"/>
    <property type="match status" value="1"/>
</dbReference>
<proteinExistence type="predicted"/>
<feature type="region of interest" description="Disordered" evidence="5">
    <location>
        <begin position="404"/>
        <end position="425"/>
    </location>
</feature>
<evidence type="ECO:0008006" key="11">
    <source>
        <dbReference type="Google" id="ProtNLM"/>
    </source>
</evidence>
<dbReference type="InterPro" id="IPR016039">
    <property type="entry name" value="Thiolase-like"/>
</dbReference>
<feature type="region of interest" description="C-terminal hotdog fold" evidence="4">
    <location>
        <begin position="1439"/>
        <end position="1585"/>
    </location>
</feature>
<dbReference type="PROSITE" id="PS00606">
    <property type="entry name" value="KS3_1"/>
    <property type="match status" value="1"/>
</dbReference>
<dbReference type="PANTHER" id="PTHR43775">
    <property type="entry name" value="FATTY ACID SYNTHASE"/>
    <property type="match status" value="1"/>
</dbReference>
<dbReference type="InterPro" id="IPR014030">
    <property type="entry name" value="Ketoacyl_synth_N"/>
</dbReference>
<feature type="region of interest" description="N-terminal hotdog fold" evidence="4">
    <location>
        <begin position="1281"/>
        <end position="1411"/>
    </location>
</feature>
<dbReference type="PANTHER" id="PTHR43775:SF37">
    <property type="entry name" value="SI:DKEY-61P9.11"/>
    <property type="match status" value="1"/>
</dbReference>
<feature type="active site" description="Proton donor; for dehydratase activity" evidence="4">
    <location>
        <position position="1499"/>
    </location>
</feature>
<dbReference type="Pfam" id="PF14765">
    <property type="entry name" value="PS-DH"/>
    <property type="match status" value="1"/>
</dbReference>
<keyword evidence="1" id="KW-0596">Phosphopantetheine</keyword>
<dbReference type="InterPro" id="IPR020841">
    <property type="entry name" value="PKS_Beta-ketoAc_synthase_dom"/>
</dbReference>
<dbReference type="Gene3D" id="3.40.50.1820">
    <property type="entry name" value="alpha/beta hydrolase"/>
    <property type="match status" value="1"/>
</dbReference>
<dbReference type="CDD" id="cd00833">
    <property type="entry name" value="PKS"/>
    <property type="match status" value="1"/>
</dbReference>
<feature type="compositionally biased region" description="Basic and acidic residues" evidence="5">
    <location>
        <begin position="404"/>
        <end position="417"/>
    </location>
</feature>
<dbReference type="InterPro" id="IPR030918">
    <property type="entry name" value="PT_fungal_PKS"/>
</dbReference>
<dbReference type="PROSITE" id="PS50075">
    <property type="entry name" value="CARRIER"/>
    <property type="match status" value="2"/>
</dbReference>
<feature type="region of interest" description="Disordered" evidence="5">
    <location>
        <begin position="1594"/>
        <end position="1632"/>
    </location>
</feature>
<dbReference type="SUPFAM" id="SSF53474">
    <property type="entry name" value="alpha/beta-Hydrolases"/>
    <property type="match status" value="1"/>
</dbReference>
<dbReference type="Pfam" id="PF00109">
    <property type="entry name" value="ketoacyl-synt"/>
    <property type="match status" value="1"/>
</dbReference>
<dbReference type="EMBL" id="JAACFV010000076">
    <property type="protein sequence ID" value="KAF7507021.1"/>
    <property type="molecule type" value="Genomic_DNA"/>
</dbReference>
<dbReference type="InterPro" id="IPR016036">
    <property type="entry name" value="Malonyl_transacylase_ACP-bd"/>
</dbReference>